<sequence>MSNMRWCSDGFEIKCASGETVTATFAKDCCDREILAWRAWEGKGLAGEPVHDMLAEAVERRLGTVEAVLQWEWTAPTPVDKFPASRPDTLKRFGTNATQMTVAA</sequence>
<proteinExistence type="predicted"/>
<gene>
    <name evidence="1" type="ORF">CtesDRAFT_PD2020</name>
</gene>
<evidence type="ECO:0000313" key="1">
    <source>
        <dbReference type="EMBL" id="EED67074.1"/>
    </source>
</evidence>
<evidence type="ECO:0000313" key="2">
    <source>
        <dbReference type="Proteomes" id="UP000003039"/>
    </source>
</evidence>
<dbReference type="eggNOG" id="COG2801">
    <property type="taxonomic scope" value="Bacteria"/>
</dbReference>
<name>B7WQS9_COMTK</name>
<dbReference type="AlphaFoldDB" id="B7WQS9"/>
<dbReference type="Proteomes" id="UP000003039">
    <property type="component" value="Unassembled WGS sequence"/>
</dbReference>
<dbReference type="EMBL" id="AAUJ02000001">
    <property type="protein sequence ID" value="EED67074.1"/>
    <property type="molecule type" value="Genomic_DNA"/>
</dbReference>
<organism evidence="1 2">
    <name type="scientific">Comamonas testosteroni (strain DSM 14576 / KF-1)</name>
    <name type="common">Pseudomonas testosteroni</name>
    <dbReference type="NCBI Taxonomy" id="399795"/>
    <lineage>
        <taxon>Bacteria</taxon>
        <taxon>Pseudomonadati</taxon>
        <taxon>Pseudomonadota</taxon>
        <taxon>Betaproteobacteria</taxon>
        <taxon>Burkholderiales</taxon>
        <taxon>Comamonadaceae</taxon>
        <taxon>Comamonas</taxon>
    </lineage>
</organism>
<accession>B7WQS9</accession>
<comment type="caution">
    <text evidence="1">The sequence shown here is derived from an EMBL/GenBank/DDBJ whole genome shotgun (WGS) entry which is preliminary data.</text>
</comment>
<reference evidence="1 2" key="1">
    <citation type="journal article" date="2004" name="Appl. Environ. Microbiol.">
        <title>Mineralization of individual congeners of linear alkylbenzenesulfonate by defined pairs of heterotrophic bacteria.</title>
        <authorList>
            <person name="Schleheck D."/>
            <person name="Knepper T.P."/>
            <person name="Fischer K."/>
            <person name="Cook A.M."/>
        </authorList>
    </citation>
    <scope>NUCLEOTIDE SEQUENCE [LARGE SCALE GENOMIC DNA]</scope>
    <source>
        <strain evidence="2">DSM 14576 / KF-1</strain>
    </source>
</reference>
<protein>
    <submittedName>
        <fullName evidence="1">Uncharacterized protein</fullName>
    </submittedName>
</protein>